<evidence type="ECO:0000256" key="2">
    <source>
        <dbReference type="ARBA" id="ARBA00022448"/>
    </source>
</evidence>
<dbReference type="InterPro" id="IPR004713">
    <property type="entry name" value="CaH_exchang"/>
</dbReference>
<feature type="region of interest" description="Disordered" evidence="9">
    <location>
        <begin position="45"/>
        <end position="75"/>
    </location>
</feature>
<dbReference type="Proteomes" id="UP001146120">
    <property type="component" value="Unassembled WGS sequence"/>
</dbReference>
<dbReference type="NCBIfam" id="TIGR00378">
    <property type="entry name" value="cax"/>
    <property type="match status" value="1"/>
</dbReference>
<dbReference type="GO" id="GO:0015369">
    <property type="term" value="F:calcium:proton antiporter activity"/>
    <property type="evidence" value="ECO:0007669"/>
    <property type="project" value="InterPro"/>
</dbReference>
<comment type="subcellular location">
    <subcellularLocation>
        <location evidence="1">Endomembrane system</location>
        <topology evidence="1">Multi-pass membrane protein</topology>
    </subcellularLocation>
</comment>
<evidence type="ECO:0000256" key="4">
    <source>
        <dbReference type="ARBA" id="ARBA00022692"/>
    </source>
</evidence>
<evidence type="ECO:0000259" key="11">
    <source>
        <dbReference type="Pfam" id="PF01699"/>
    </source>
</evidence>
<evidence type="ECO:0000256" key="10">
    <source>
        <dbReference type="SAM" id="Phobius"/>
    </source>
</evidence>
<feature type="transmembrane region" description="Helical" evidence="10">
    <location>
        <begin position="431"/>
        <end position="448"/>
    </location>
</feature>
<evidence type="ECO:0000256" key="3">
    <source>
        <dbReference type="ARBA" id="ARBA00022568"/>
    </source>
</evidence>
<dbReference type="SUPFAM" id="SSF51445">
    <property type="entry name" value="(Trans)glycosidases"/>
    <property type="match status" value="1"/>
</dbReference>
<dbReference type="Gene3D" id="1.20.1420.30">
    <property type="entry name" value="NCX, central ion-binding region"/>
    <property type="match status" value="1"/>
</dbReference>
<sequence>VEGCQRPPVARFHESSIPFRSLEPQLDMREASAFIRRSRTNMTEGEAKGYRRSSTGGGESSSLLDSQSVSIEADSPVKPTPTLLEDVDAIVDLVLGQKLNLLMLVSPFALWSYYAEWSQTWIFILNFLVLIPLANLLGEATESLAFHTGETIGGLVNATFGNAVEVVVAIFALARGEIAVVQSSLIGSVLSNLLLVLGCSFIAGGLNCKENHFNAVGASANSSLLMLASFAMLLPSYLFYFADHESDEARMEKTLALSHIAAIFLLFMYLQLMFFQLRTHLDLFQEDGDEEEEVDLSKRASAVVLLVATLLVSLFSEFLVSSIDGFTIELGISKSFVGIILLPIVGNAVEHVTAVKVALNDKMELAMGVAVGSATQVSLFVVPVVVIAGWIMGQPMTLAFPQFEILIYITSIIIVYGIIADGKSNWLEGSMLLTAYALVAVALVWVHVPTATSMPPMPPPPSIGHGHPLRACAWSSPHHFAPPFHFDPPFQLKRMKMLTRHALVRAAALLLLVALLMAPHRARAQDDDDDDNDDEFDFFSTKVVVDEDESCTDGQCDAGESGSMIPSVVERGLVVPRPRVDDIRNASQSLVVISRGSDREHFRFATDQKRRMFPNDALGFVTPWNGHGYDMAKLFGYKFSYISPVWFQVREDRKSQRPVITGQHDIDAAWIRDVRRFAEEALVEASSEKKDGPAIVPRVVYERNRLSSEDIPVIIDELVTLADKHKFEGYVFEIPVVEGTIELLLRIGEALQRSKRLLIVVLTRSSNSGELPITHEVFKQLLPVVHRFAMNAYDVRLPGPNSPFPWLEETLAQLDDDEREKMLMGLPFYGYDNHGAPRHAECYHEYRKDGHRHVVYYPCLQFLADRLKLFQENNVGVVVWELGQGLDYFVDLL</sequence>
<comment type="caution">
    <text evidence="12">The sequence shown here is derived from an EMBL/GenBank/DDBJ whole genome shotgun (WGS) entry which is preliminary data.</text>
</comment>
<evidence type="ECO:0000313" key="13">
    <source>
        <dbReference type="Proteomes" id="UP001146120"/>
    </source>
</evidence>
<dbReference type="Gene3D" id="3.20.20.80">
    <property type="entry name" value="Glycosidases"/>
    <property type="match status" value="1"/>
</dbReference>
<proteinExistence type="predicted"/>
<dbReference type="InterPro" id="IPR004837">
    <property type="entry name" value="NaCa_Exmemb"/>
</dbReference>
<feature type="domain" description="Sodium/calcium exchanger membrane region" evidence="11">
    <location>
        <begin position="301"/>
        <end position="444"/>
    </location>
</feature>
<reference evidence="12" key="2">
    <citation type="journal article" date="2023" name="Microbiol Resour">
        <title>Decontamination and Annotation of the Draft Genome Sequence of the Oomycete Lagenidium giganteum ARSEF 373.</title>
        <authorList>
            <person name="Morgan W.R."/>
            <person name="Tartar A."/>
        </authorList>
    </citation>
    <scope>NUCLEOTIDE SEQUENCE</scope>
    <source>
        <strain evidence="12">ARSEF 373</strain>
    </source>
</reference>
<evidence type="ECO:0000313" key="12">
    <source>
        <dbReference type="EMBL" id="DAZ98379.1"/>
    </source>
</evidence>
<feature type="transmembrane region" description="Helical" evidence="10">
    <location>
        <begin position="300"/>
        <end position="320"/>
    </location>
</feature>
<dbReference type="EMBL" id="DAKRPA010000108">
    <property type="protein sequence ID" value="DAZ98379.1"/>
    <property type="molecule type" value="Genomic_DNA"/>
</dbReference>
<feature type="non-terminal residue" evidence="12">
    <location>
        <position position="1"/>
    </location>
</feature>
<dbReference type="InterPro" id="IPR004798">
    <property type="entry name" value="CAX-like"/>
</dbReference>
<feature type="transmembrane region" description="Helical" evidence="10">
    <location>
        <begin position="254"/>
        <end position="274"/>
    </location>
</feature>
<keyword evidence="8 10" id="KW-0472">Membrane</keyword>
<feature type="transmembrane region" description="Helical" evidence="10">
    <location>
        <begin position="369"/>
        <end position="391"/>
    </location>
</feature>
<feature type="transmembrane region" description="Helical" evidence="10">
    <location>
        <begin position="224"/>
        <end position="242"/>
    </location>
</feature>
<evidence type="ECO:0000256" key="8">
    <source>
        <dbReference type="ARBA" id="ARBA00023136"/>
    </source>
</evidence>
<feature type="compositionally biased region" description="Low complexity" evidence="9">
    <location>
        <begin position="60"/>
        <end position="70"/>
    </location>
</feature>
<reference evidence="12" key="1">
    <citation type="submission" date="2022-11" db="EMBL/GenBank/DDBJ databases">
        <authorList>
            <person name="Morgan W.R."/>
            <person name="Tartar A."/>
        </authorList>
    </citation>
    <scope>NUCLEOTIDE SEQUENCE</scope>
    <source>
        <strain evidence="12">ARSEF 373</strain>
    </source>
</reference>
<dbReference type="GO" id="GO:0005774">
    <property type="term" value="C:vacuolar membrane"/>
    <property type="evidence" value="ECO:0007669"/>
    <property type="project" value="UniProtKB-ARBA"/>
</dbReference>
<dbReference type="Pfam" id="PF01699">
    <property type="entry name" value="Na_Ca_ex"/>
    <property type="match status" value="2"/>
</dbReference>
<dbReference type="GO" id="GO:0006874">
    <property type="term" value="P:intracellular calcium ion homeostasis"/>
    <property type="evidence" value="ECO:0007669"/>
    <property type="project" value="TreeGrafter"/>
</dbReference>
<name>A0AAV2YY73_9STRA</name>
<feature type="domain" description="Sodium/calcium exchanger membrane region" evidence="11">
    <location>
        <begin position="120"/>
        <end position="277"/>
    </location>
</feature>
<accession>A0AAV2YY73</accession>
<keyword evidence="3" id="KW-0109">Calcium transport</keyword>
<feature type="transmembrane region" description="Helical" evidence="10">
    <location>
        <begin position="121"/>
        <end position="140"/>
    </location>
</feature>
<dbReference type="NCBIfam" id="TIGR00846">
    <property type="entry name" value="caca2"/>
    <property type="match status" value="1"/>
</dbReference>
<dbReference type="InterPro" id="IPR017853">
    <property type="entry name" value="GH"/>
</dbReference>
<feature type="transmembrane region" description="Helical" evidence="10">
    <location>
        <begin position="502"/>
        <end position="519"/>
    </location>
</feature>
<feature type="transmembrane region" description="Helical" evidence="10">
    <location>
        <begin position="332"/>
        <end position="349"/>
    </location>
</feature>
<keyword evidence="4 10" id="KW-0812">Transmembrane</keyword>
<dbReference type="AlphaFoldDB" id="A0AAV2YY73"/>
<organism evidence="12 13">
    <name type="scientific">Lagenidium giganteum</name>
    <dbReference type="NCBI Taxonomy" id="4803"/>
    <lineage>
        <taxon>Eukaryota</taxon>
        <taxon>Sar</taxon>
        <taxon>Stramenopiles</taxon>
        <taxon>Oomycota</taxon>
        <taxon>Peronosporomycetes</taxon>
        <taxon>Pythiales</taxon>
        <taxon>Pythiaceae</taxon>
    </lineage>
</organism>
<keyword evidence="6 10" id="KW-1133">Transmembrane helix</keyword>
<feature type="transmembrane region" description="Helical" evidence="10">
    <location>
        <begin position="152"/>
        <end position="173"/>
    </location>
</feature>
<evidence type="ECO:0000256" key="5">
    <source>
        <dbReference type="ARBA" id="ARBA00022837"/>
    </source>
</evidence>
<protein>
    <recommendedName>
        <fullName evidence="11">Sodium/calcium exchanger membrane region domain-containing protein</fullName>
    </recommendedName>
</protein>
<evidence type="ECO:0000256" key="9">
    <source>
        <dbReference type="SAM" id="MobiDB-lite"/>
    </source>
</evidence>
<keyword evidence="5" id="KW-0106">Calcium</keyword>
<feature type="transmembrane region" description="Helical" evidence="10">
    <location>
        <begin position="398"/>
        <end position="419"/>
    </location>
</feature>
<evidence type="ECO:0000256" key="1">
    <source>
        <dbReference type="ARBA" id="ARBA00004127"/>
    </source>
</evidence>
<dbReference type="PANTHER" id="PTHR31503">
    <property type="entry name" value="VACUOLAR CALCIUM ION TRANSPORTER"/>
    <property type="match status" value="1"/>
</dbReference>
<dbReference type="InterPro" id="IPR044880">
    <property type="entry name" value="NCX_ion-bd_dom_sf"/>
</dbReference>
<keyword evidence="7" id="KW-0406">Ion transport</keyword>
<dbReference type="GO" id="GO:0012505">
    <property type="term" value="C:endomembrane system"/>
    <property type="evidence" value="ECO:0007669"/>
    <property type="project" value="UniProtKB-SubCell"/>
</dbReference>
<feature type="transmembrane region" description="Helical" evidence="10">
    <location>
        <begin position="185"/>
        <end position="204"/>
    </location>
</feature>
<keyword evidence="13" id="KW-1185">Reference proteome</keyword>
<evidence type="ECO:0000256" key="7">
    <source>
        <dbReference type="ARBA" id="ARBA00023065"/>
    </source>
</evidence>
<keyword evidence="2" id="KW-0813">Transport</keyword>
<evidence type="ECO:0000256" key="6">
    <source>
        <dbReference type="ARBA" id="ARBA00022989"/>
    </source>
</evidence>
<gene>
    <name evidence="12" type="ORF">N0F65_000698</name>
</gene>
<dbReference type="PANTHER" id="PTHR31503:SF22">
    <property type="entry name" value="VACUOLAR CALCIUM ION TRANSPORTER"/>
    <property type="match status" value="1"/>
</dbReference>